<dbReference type="Pfam" id="PF01177">
    <property type="entry name" value="Asp_Glu_race"/>
    <property type="match status" value="1"/>
</dbReference>
<dbReference type="GeneID" id="81395793"/>
<comment type="similarity">
    <text evidence="1">Belongs to the aspartate/glutamate racemases family.</text>
</comment>
<dbReference type="Proteomes" id="UP001141434">
    <property type="component" value="Unassembled WGS sequence"/>
</dbReference>
<accession>A0A9W9F0C6</accession>
<name>A0A9W9F0C6_9EURO</name>
<dbReference type="InterPro" id="IPR004380">
    <property type="entry name" value="Asp_race"/>
</dbReference>
<dbReference type="PROSITE" id="PS00924">
    <property type="entry name" value="ASP_GLU_RACEMASE_2"/>
    <property type="match status" value="1"/>
</dbReference>
<evidence type="ECO:0000313" key="3">
    <source>
        <dbReference type="EMBL" id="KAJ5091226.1"/>
    </source>
</evidence>
<sequence length="225" mass="24592">MKTIGICIPTIEGGVVCHQEIGREATRRGVAYPAIATHTPLFEEIGRAVQTSDFNSLAAVLSDSINRIAKAGADVAIISANTMHIVFDEIAAQSQIPILSILEVTAEYCTKHGYQRVGVLGTTPTITRRIFDAPLEKRGMTTVYLSQSDQDVVMDIIHNELIRGIFLDPSRQQLERIAKQLATQCDAIILGCTELPLVLTEESCQTKFVDTTRVLAHAALDHAHE</sequence>
<keyword evidence="2" id="KW-0413">Isomerase</keyword>
<dbReference type="RefSeq" id="XP_056509424.1">
    <property type="nucleotide sequence ID" value="XM_056656624.1"/>
</dbReference>
<dbReference type="PANTHER" id="PTHR21198:SF7">
    <property type="entry name" value="ASPARTATE-GLUTAMATE RACEMASE FAMILY"/>
    <property type="match status" value="1"/>
</dbReference>
<organism evidence="3 4">
    <name type="scientific">Penicillium alfredii</name>
    <dbReference type="NCBI Taxonomy" id="1506179"/>
    <lineage>
        <taxon>Eukaryota</taxon>
        <taxon>Fungi</taxon>
        <taxon>Dikarya</taxon>
        <taxon>Ascomycota</taxon>
        <taxon>Pezizomycotina</taxon>
        <taxon>Eurotiomycetes</taxon>
        <taxon>Eurotiomycetidae</taxon>
        <taxon>Eurotiales</taxon>
        <taxon>Aspergillaceae</taxon>
        <taxon>Penicillium</taxon>
    </lineage>
</organism>
<dbReference type="Gene3D" id="3.40.50.1860">
    <property type="match status" value="2"/>
</dbReference>
<dbReference type="GO" id="GO:0047661">
    <property type="term" value="F:amino-acid racemase activity"/>
    <property type="evidence" value="ECO:0007669"/>
    <property type="project" value="InterPro"/>
</dbReference>
<dbReference type="NCBIfam" id="TIGR00035">
    <property type="entry name" value="asp_race"/>
    <property type="match status" value="1"/>
</dbReference>
<evidence type="ECO:0000313" key="4">
    <source>
        <dbReference type="Proteomes" id="UP001141434"/>
    </source>
</evidence>
<keyword evidence="4" id="KW-1185">Reference proteome</keyword>
<comment type="caution">
    <text evidence="3">The sequence shown here is derived from an EMBL/GenBank/DDBJ whole genome shotgun (WGS) entry which is preliminary data.</text>
</comment>
<reference evidence="3" key="2">
    <citation type="journal article" date="2023" name="IMA Fungus">
        <title>Comparative genomic study of the Penicillium genus elucidates a diverse pangenome and 15 lateral gene transfer events.</title>
        <authorList>
            <person name="Petersen C."/>
            <person name="Sorensen T."/>
            <person name="Nielsen M.R."/>
            <person name="Sondergaard T.E."/>
            <person name="Sorensen J.L."/>
            <person name="Fitzpatrick D.A."/>
            <person name="Frisvad J.C."/>
            <person name="Nielsen K.L."/>
        </authorList>
    </citation>
    <scope>NUCLEOTIDE SEQUENCE</scope>
    <source>
        <strain evidence="3">IBT 34128</strain>
    </source>
</reference>
<dbReference type="SUPFAM" id="SSF53681">
    <property type="entry name" value="Aspartate/glutamate racemase"/>
    <property type="match status" value="2"/>
</dbReference>
<gene>
    <name evidence="3" type="ORF">NUU61_006096</name>
</gene>
<dbReference type="InterPro" id="IPR001920">
    <property type="entry name" value="Asp/Glu_race"/>
</dbReference>
<dbReference type="PANTHER" id="PTHR21198">
    <property type="entry name" value="GLUTAMATE RACEMASE"/>
    <property type="match status" value="1"/>
</dbReference>
<dbReference type="InterPro" id="IPR033134">
    <property type="entry name" value="Asp/Glu_racemase_AS_2"/>
</dbReference>
<evidence type="ECO:0000256" key="2">
    <source>
        <dbReference type="ARBA" id="ARBA00023235"/>
    </source>
</evidence>
<dbReference type="AlphaFoldDB" id="A0A9W9F0C6"/>
<proteinExistence type="inferred from homology"/>
<reference evidence="3" key="1">
    <citation type="submission" date="2022-11" db="EMBL/GenBank/DDBJ databases">
        <authorList>
            <person name="Petersen C."/>
        </authorList>
    </citation>
    <scope>NUCLEOTIDE SEQUENCE</scope>
    <source>
        <strain evidence="3">IBT 34128</strain>
    </source>
</reference>
<evidence type="ECO:0000256" key="1">
    <source>
        <dbReference type="ARBA" id="ARBA00007847"/>
    </source>
</evidence>
<protein>
    <submittedName>
        <fullName evidence="3">Aspartate racemase</fullName>
    </submittedName>
</protein>
<dbReference type="EMBL" id="JAPMSZ010000009">
    <property type="protein sequence ID" value="KAJ5091226.1"/>
    <property type="molecule type" value="Genomic_DNA"/>
</dbReference>
<dbReference type="OrthoDB" id="187836at2759"/>
<dbReference type="InterPro" id="IPR015942">
    <property type="entry name" value="Asp/Glu/hydantoin_racemase"/>
</dbReference>